<gene>
    <name evidence="8" type="ORF">RVR_4118</name>
</gene>
<evidence type="ECO:0000259" key="7">
    <source>
        <dbReference type="Pfam" id="PF06271"/>
    </source>
</evidence>
<feature type="transmembrane region" description="Helical" evidence="6">
    <location>
        <begin position="163"/>
        <end position="182"/>
    </location>
</feature>
<evidence type="ECO:0000256" key="2">
    <source>
        <dbReference type="ARBA" id="ARBA00022475"/>
    </source>
</evidence>
<dbReference type="GO" id="GO:0005886">
    <property type="term" value="C:plasma membrane"/>
    <property type="evidence" value="ECO:0007669"/>
    <property type="project" value="UniProtKB-SubCell"/>
</dbReference>
<keyword evidence="9" id="KW-1185">Reference proteome</keyword>
<evidence type="ECO:0000313" key="9">
    <source>
        <dbReference type="Proteomes" id="UP000595703"/>
    </source>
</evidence>
<accession>A0A7U3USL0</accession>
<keyword evidence="4 6" id="KW-1133">Transmembrane helix</keyword>
<evidence type="ECO:0000256" key="4">
    <source>
        <dbReference type="ARBA" id="ARBA00022989"/>
    </source>
</evidence>
<keyword evidence="3 6" id="KW-0812">Transmembrane</keyword>
<evidence type="ECO:0000313" key="8">
    <source>
        <dbReference type="EMBL" id="BBA98072.1"/>
    </source>
</evidence>
<dbReference type="PANTHER" id="PTHR36115">
    <property type="entry name" value="PROLINE-RICH ANTIGEN HOMOLOG-RELATED"/>
    <property type="match status" value="1"/>
</dbReference>
<reference evidence="8 9" key="2">
    <citation type="journal article" date="2011" name="J. Antibiot.">
        <title>Furaquinocins I and J: novel polyketide isoprenoid hybrid compounds from Streptomyces reveromyceticus SN-593.</title>
        <authorList>
            <person name="Panthee S."/>
            <person name="Takahashi S."/>
            <person name="Takagi H."/>
            <person name="Nogawa T."/>
            <person name="Oowada E."/>
            <person name="Uramoto M."/>
            <person name="Osada H."/>
        </authorList>
    </citation>
    <scope>NUCLEOTIDE SEQUENCE [LARGE SCALE GENOMIC DNA]</scope>
    <source>
        <strain evidence="8 9">SN-593</strain>
    </source>
</reference>
<keyword evidence="2" id="KW-1003">Cell membrane</keyword>
<feature type="transmembrane region" description="Helical" evidence="6">
    <location>
        <begin position="72"/>
        <end position="95"/>
    </location>
</feature>
<reference evidence="8 9" key="4">
    <citation type="journal article" date="2020" name="Sci. Rep.">
        <title>beta-carboline chemical signals induce reveromycin production through a LuxR family regulator in Streptomyces sp. SN-593.</title>
        <authorList>
            <person name="Panthee S."/>
            <person name="Kito N."/>
            <person name="Hayashi T."/>
            <person name="Shimizu T."/>
            <person name="Ishikawa J."/>
            <person name="Hamamoto H."/>
            <person name="Osada H."/>
            <person name="Takahashi S."/>
        </authorList>
    </citation>
    <scope>NUCLEOTIDE SEQUENCE [LARGE SCALE GENOMIC DNA]</scope>
    <source>
        <strain evidence="8 9">SN-593</strain>
    </source>
</reference>
<dbReference type="InterPro" id="IPR051791">
    <property type="entry name" value="Pra-immunoreactive"/>
</dbReference>
<feature type="domain" description="RDD" evidence="7">
    <location>
        <begin position="63"/>
        <end position="174"/>
    </location>
</feature>
<dbReference type="InterPro" id="IPR010432">
    <property type="entry name" value="RDD"/>
</dbReference>
<protein>
    <recommendedName>
        <fullName evidence="7">RDD domain-containing protein</fullName>
    </recommendedName>
</protein>
<dbReference type="Proteomes" id="UP000595703">
    <property type="component" value="Chromosome"/>
</dbReference>
<keyword evidence="5 6" id="KW-0472">Membrane</keyword>
<evidence type="ECO:0000256" key="6">
    <source>
        <dbReference type="SAM" id="Phobius"/>
    </source>
</evidence>
<proteinExistence type="predicted"/>
<reference evidence="8 9" key="3">
    <citation type="journal article" date="2011" name="Nat. Chem. Biol.">
        <title>Reveromycin A biosynthesis uses RevG and RevJ for stereospecific spiroacetal formation.</title>
        <authorList>
            <person name="Takahashi S."/>
            <person name="Toyoda A."/>
            <person name="Sekiyama Y."/>
            <person name="Takagi H."/>
            <person name="Nogawa T."/>
            <person name="Uramoto M."/>
            <person name="Suzuki R."/>
            <person name="Koshino H."/>
            <person name="Kumano T."/>
            <person name="Panthee S."/>
            <person name="Dairi T."/>
            <person name="Ishikawa J."/>
            <person name="Ikeda H."/>
            <person name="Sakaki Y."/>
            <person name="Osada H."/>
        </authorList>
    </citation>
    <scope>NUCLEOTIDE SEQUENCE [LARGE SCALE GENOMIC DNA]</scope>
    <source>
        <strain evidence="8 9">SN-593</strain>
    </source>
</reference>
<name>A0A7U3USL0_9ACTN</name>
<dbReference type="KEGG" id="arev:RVR_4118"/>
<feature type="transmembrane region" description="Helical" evidence="6">
    <location>
        <begin position="107"/>
        <end position="130"/>
    </location>
</feature>
<evidence type="ECO:0000256" key="1">
    <source>
        <dbReference type="ARBA" id="ARBA00004651"/>
    </source>
</evidence>
<reference evidence="8 9" key="1">
    <citation type="journal article" date="2010" name="J. Bacteriol.">
        <title>Biochemical characterization of a novel indole prenyltransferase from Streptomyces sp. SN-593.</title>
        <authorList>
            <person name="Takahashi S."/>
            <person name="Takagi H."/>
            <person name="Toyoda A."/>
            <person name="Uramoto M."/>
            <person name="Nogawa T."/>
            <person name="Ueki M."/>
            <person name="Sakaki Y."/>
            <person name="Osada H."/>
        </authorList>
    </citation>
    <scope>NUCLEOTIDE SEQUENCE [LARGE SCALE GENOMIC DNA]</scope>
    <source>
        <strain evidence="8 9">SN-593</strain>
    </source>
</reference>
<evidence type="ECO:0000256" key="3">
    <source>
        <dbReference type="ARBA" id="ARBA00022692"/>
    </source>
</evidence>
<dbReference type="PANTHER" id="PTHR36115:SF4">
    <property type="entry name" value="MEMBRANE PROTEIN"/>
    <property type="match status" value="1"/>
</dbReference>
<organism evidence="8 9">
    <name type="scientific">Actinacidiphila reveromycinica</name>
    <dbReference type="NCBI Taxonomy" id="659352"/>
    <lineage>
        <taxon>Bacteria</taxon>
        <taxon>Bacillati</taxon>
        <taxon>Actinomycetota</taxon>
        <taxon>Actinomycetes</taxon>
        <taxon>Kitasatosporales</taxon>
        <taxon>Streptomycetaceae</taxon>
        <taxon>Actinacidiphila</taxon>
    </lineage>
</organism>
<sequence length="211" mass="22933">METLEGMRGADRIARVERAREAQRKRHPLTAEPPAHSRTAYACAGLAGRAPTGGGDVTTVELAATGRRFTALVLDLVIAAASLAAPGTLAAGLQYSVDPDGQGWFLLAFWLLGFVWLTFYGAVFATLWGGTPGMLLTGLRVARLWDGHARPTWRQAVRRARSMAVMGWLVPLLNVVVVLSRLGNVLTERPYHHGAFDTAARTVVVRRPRRP</sequence>
<dbReference type="AlphaFoldDB" id="A0A7U3USL0"/>
<dbReference type="EMBL" id="AP018365">
    <property type="protein sequence ID" value="BBA98072.1"/>
    <property type="molecule type" value="Genomic_DNA"/>
</dbReference>
<dbReference type="RefSeq" id="WP_202234270.1">
    <property type="nucleotide sequence ID" value="NZ_AP018365.1"/>
</dbReference>
<comment type="subcellular location">
    <subcellularLocation>
        <location evidence="1">Cell membrane</location>
        <topology evidence="1">Multi-pass membrane protein</topology>
    </subcellularLocation>
</comment>
<evidence type="ECO:0000256" key="5">
    <source>
        <dbReference type="ARBA" id="ARBA00023136"/>
    </source>
</evidence>
<dbReference type="Pfam" id="PF06271">
    <property type="entry name" value="RDD"/>
    <property type="match status" value="1"/>
</dbReference>